<dbReference type="InterPro" id="IPR039059">
    <property type="entry name" value="MVP"/>
</dbReference>
<dbReference type="Gene3D" id="2.30.30.560">
    <property type="match status" value="1"/>
</dbReference>
<dbReference type="GO" id="GO:0005634">
    <property type="term" value="C:nucleus"/>
    <property type="evidence" value="ECO:0007669"/>
    <property type="project" value="TreeGrafter"/>
</dbReference>
<feature type="domain" description="Major vault protein repeat" evidence="3">
    <location>
        <begin position="180"/>
        <end position="219"/>
    </location>
</feature>
<dbReference type="PANTHER" id="PTHR14165:SF3">
    <property type="entry name" value="MAJOR VAULT PROTEIN"/>
    <property type="match status" value="1"/>
</dbReference>
<evidence type="ECO:0000256" key="2">
    <source>
        <dbReference type="SAM" id="Phobius"/>
    </source>
</evidence>
<reference evidence="4" key="1">
    <citation type="submission" date="2021-01" db="EMBL/GenBank/DDBJ databases">
        <authorList>
            <person name="Corre E."/>
            <person name="Pelletier E."/>
            <person name="Niang G."/>
            <person name="Scheremetjew M."/>
            <person name="Finn R."/>
            <person name="Kale V."/>
            <person name="Holt S."/>
            <person name="Cochrane G."/>
            <person name="Meng A."/>
            <person name="Brown T."/>
            <person name="Cohen L."/>
        </authorList>
    </citation>
    <scope>NUCLEOTIDE SEQUENCE</scope>
    <source>
        <strain evidence="4">SoJaBio B1-5/56/2</strain>
    </source>
</reference>
<feature type="repeat" description="MVP" evidence="1">
    <location>
        <begin position="80"/>
        <end position="134"/>
    </location>
</feature>
<evidence type="ECO:0000259" key="3">
    <source>
        <dbReference type="Pfam" id="PF01505"/>
    </source>
</evidence>
<dbReference type="Gene3D" id="2.30.30.550">
    <property type="entry name" value="Major Vault Protein repeat"/>
    <property type="match status" value="3"/>
</dbReference>
<feature type="repeat" description="MVP" evidence="1">
    <location>
        <begin position="27"/>
        <end position="79"/>
    </location>
</feature>
<feature type="transmembrane region" description="Helical" evidence="2">
    <location>
        <begin position="239"/>
        <end position="262"/>
    </location>
</feature>
<comment type="subcellular location">
    <subcellularLocation>
        <location evidence="1">Cytoplasm</location>
    </subcellularLocation>
</comment>
<dbReference type="AlphaFoldDB" id="A0A7S4NLE3"/>
<dbReference type="PROSITE" id="PS51224">
    <property type="entry name" value="MVP"/>
    <property type="match status" value="3"/>
</dbReference>
<accession>A0A7S4NLE3</accession>
<dbReference type="EMBL" id="HBKR01009458">
    <property type="protein sequence ID" value="CAE2293671.1"/>
    <property type="molecule type" value="Transcribed_RNA"/>
</dbReference>
<dbReference type="InterPro" id="IPR043179">
    <property type="entry name" value="Vault_2_sf"/>
</dbReference>
<sequence length="272" mass="30597">MFRGPGTYYPNAKISIIREIRAIVIAPETGIHLRATRNLVDSKKIKRLAGEEWCVAEPGPFLPGIGEEVVRVVEGNVLTSTKALHLRAKVTFVDVYGQERKAGKEWLVTNKMAAIHILGVYEEKVADVAATILTSSQYCVVENPVVDGETKLGERLMLIGPLVKFMEPKEVVKKISDVRVLNEDEAFYVRATEEFSDNGKKRKPGDRWLVTGPLRYWPPLEIEILEHKKAIFFVEGFPLLRFFTLSQVLLTVLLAVLLAVLVPQLLHRAISR</sequence>
<keyword evidence="1" id="KW-0963">Cytoplasm</keyword>
<protein>
    <recommendedName>
        <fullName evidence="3">Major vault protein repeat domain-containing protein</fullName>
    </recommendedName>
</protein>
<dbReference type="InterPro" id="IPR043023">
    <property type="entry name" value="MVP_rep_sf"/>
</dbReference>
<dbReference type="InterPro" id="IPR041139">
    <property type="entry name" value="MVP_rep_dom"/>
</dbReference>
<keyword evidence="2" id="KW-1133">Transmembrane helix</keyword>
<gene>
    <name evidence="4" type="ORF">NAES01612_LOCUS6284</name>
</gene>
<dbReference type="GO" id="GO:1990904">
    <property type="term" value="C:ribonucleoprotein complex"/>
    <property type="evidence" value="ECO:0007669"/>
    <property type="project" value="UniProtKB-UniRule"/>
</dbReference>
<feature type="domain" description="Major vault protein repeat" evidence="3">
    <location>
        <begin position="77"/>
        <end position="109"/>
    </location>
</feature>
<keyword evidence="2" id="KW-0472">Membrane</keyword>
<evidence type="ECO:0000313" key="4">
    <source>
        <dbReference type="EMBL" id="CAE2293671.1"/>
    </source>
</evidence>
<evidence type="ECO:0000256" key="1">
    <source>
        <dbReference type="PROSITE-ProRule" id="PRU00571"/>
    </source>
</evidence>
<keyword evidence="1" id="KW-0687">Ribonucleoprotein</keyword>
<dbReference type="Pfam" id="PF01505">
    <property type="entry name" value="Vault"/>
    <property type="match status" value="3"/>
</dbReference>
<keyword evidence="2" id="KW-0812">Transmembrane</keyword>
<dbReference type="FunFam" id="2.30.30.550:FF:000001">
    <property type="entry name" value="major vault protein-like"/>
    <property type="match status" value="2"/>
</dbReference>
<name>A0A7S4NLE3_9EUKA</name>
<feature type="domain" description="Major vault protein repeat" evidence="3">
    <location>
        <begin position="24"/>
        <end position="63"/>
    </location>
</feature>
<organism evidence="4">
    <name type="scientific">Paramoeba aestuarina</name>
    <dbReference type="NCBI Taxonomy" id="180227"/>
    <lineage>
        <taxon>Eukaryota</taxon>
        <taxon>Amoebozoa</taxon>
        <taxon>Discosea</taxon>
        <taxon>Flabellinia</taxon>
        <taxon>Dactylopodida</taxon>
        <taxon>Paramoebidae</taxon>
        <taxon>Paramoeba</taxon>
    </lineage>
</organism>
<dbReference type="GO" id="GO:0005737">
    <property type="term" value="C:cytoplasm"/>
    <property type="evidence" value="ECO:0007669"/>
    <property type="project" value="UniProtKB-SubCell"/>
</dbReference>
<proteinExistence type="predicted"/>
<dbReference type="PANTHER" id="PTHR14165">
    <property type="entry name" value="MAJOR VAULT PROTEIN"/>
    <property type="match status" value="1"/>
</dbReference>
<dbReference type="InterPro" id="IPR002499">
    <property type="entry name" value="Vault_N"/>
</dbReference>
<feature type="repeat" description="MVP" evidence="1">
    <location>
        <begin position="183"/>
        <end position="234"/>
    </location>
</feature>